<dbReference type="PROSITE" id="PS50294">
    <property type="entry name" value="WD_REPEATS_REGION"/>
    <property type="match status" value="3"/>
</dbReference>
<protein>
    <submittedName>
        <fullName evidence="5">WD40-repeat-containing domain protein</fullName>
    </submittedName>
</protein>
<dbReference type="InterPro" id="IPR020472">
    <property type="entry name" value="WD40_PAC1"/>
</dbReference>
<dbReference type="SUPFAM" id="SSF50978">
    <property type="entry name" value="WD40 repeat-like"/>
    <property type="match status" value="1"/>
</dbReference>
<evidence type="ECO:0000256" key="4">
    <source>
        <dbReference type="SAM" id="Coils"/>
    </source>
</evidence>
<dbReference type="Gene3D" id="2.130.10.10">
    <property type="entry name" value="YVTN repeat-like/Quinoprotein amine dehydrogenase"/>
    <property type="match status" value="2"/>
</dbReference>
<dbReference type="Proteomes" id="UP000265703">
    <property type="component" value="Unassembled WGS sequence"/>
</dbReference>
<accession>A0A397T237</accession>
<proteinExistence type="predicted"/>
<dbReference type="EMBL" id="QKYT01000185">
    <property type="protein sequence ID" value="RIA90305.1"/>
    <property type="molecule type" value="Genomic_DNA"/>
</dbReference>
<sequence>MEASLKKPVTLSSNLDTTDKLVKENKALKHKVDTLEKEIMLLKKSIYDLSVKLSSSSHQRVIGPFVIESGDVSQDSRGEINLENSTSGGVIRKYNDVGNNAREKHREGRTFHPKSEFKGHGGAVYAIHFSPCGKMLASGSFDKTVRIWDTISLQKEQACLKGHKLNISDVCWSNDSTSILSGAYDQTCKLWDIETSRYIHSFEVEGFVQCVMFNPADNNVFANGTSRKALTIIDLRKSENALKFKNDGMINSLYVCRDGQNIITGDSNGYLKTWDIRAGSALQSFLNEPTKKPISNIAVSKKSLGNDEEPRYMAVNSYDNVIRIYDRGIEPPKTQLKLIHVLKGFKNKGWPIKSSYFFGKDYQYSLTHDIFDMGISQIDSADSVIYEKDKPLEASLLLATGSADPYAYLYNVGGPEGTEELIQRLEGHTDFVYAVDFHPFEPILASCSADSTIKIWAPNVKGKKKS</sequence>
<keyword evidence="1 3" id="KW-0853">WD repeat</keyword>
<dbReference type="CDD" id="cd00200">
    <property type="entry name" value="WD40"/>
    <property type="match status" value="1"/>
</dbReference>
<dbReference type="AlphaFoldDB" id="A0A397T237"/>
<dbReference type="PRINTS" id="PR00320">
    <property type="entry name" value="GPROTEINBRPT"/>
</dbReference>
<organism evidence="5 6">
    <name type="scientific">Glomus cerebriforme</name>
    <dbReference type="NCBI Taxonomy" id="658196"/>
    <lineage>
        <taxon>Eukaryota</taxon>
        <taxon>Fungi</taxon>
        <taxon>Fungi incertae sedis</taxon>
        <taxon>Mucoromycota</taxon>
        <taxon>Glomeromycotina</taxon>
        <taxon>Glomeromycetes</taxon>
        <taxon>Glomerales</taxon>
        <taxon>Glomeraceae</taxon>
        <taxon>Glomus</taxon>
    </lineage>
</organism>
<evidence type="ECO:0000313" key="6">
    <source>
        <dbReference type="Proteomes" id="UP000265703"/>
    </source>
</evidence>
<dbReference type="PANTHER" id="PTHR19848:SF8">
    <property type="entry name" value="F-BOX AND WD REPEAT DOMAIN CONTAINING 7"/>
    <property type="match status" value="1"/>
</dbReference>
<evidence type="ECO:0000256" key="1">
    <source>
        <dbReference type="ARBA" id="ARBA00022574"/>
    </source>
</evidence>
<feature type="coiled-coil region" evidence="4">
    <location>
        <begin position="18"/>
        <end position="45"/>
    </location>
</feature>
<evidence type="ECO:0000256" key="2">
    <source>
        <dbReference type="ARBA" id="ARBA00022737"/>
    </source>
</evidence>
<dbReference type="InterPro" id="IPR019775">
    <property type="entry name" value="WD40_repeat_CS"/>
</dbReference>
<reference evidence="5 6" key="1">
    <citation type="submission" date="2018-06" db="EMBL/GenBank/DDBJ databases">
        <title>Comparative genomics reveals the genomic features of Rhizophagus irregularis, R. cerebriforme, R. diaphanum and Gigaspora rosea, and their symbiotic lifestyle signature.</title>
        <authorList>
            <person name="Morin E."/>
            <person name="San Clemente H."/>
            <person name="Chen E.C.H."/>
            <person name="De La Providencia I."/>
            <person name="Hainaut M."/>
            <person name="Kuo A."/>
            <person name="Kohler A."/>
            <person name="Murat C."/>
            <person name="Tang N."/>
            <person name="Roy S."/>
            <person name="Loubradou J."/>
            <person name="Henrissat B."/>
            <person name="Grigoriev I.V."/>
            <person name="Corradi N."/>
            <person name="Roux C."/>
            <person name="Martin F.M."/>
        </authorList>
    </citation>
    <scope>NUCLEOTIDE SEQUENCE [LARGE SCALE GENOMIC DNA]</scope>
    <source>
        <strain evidence="5 6">DAOM 227022</strain>
    </source>
</reference>
<dbReference type="PANTHER" id="PTHR19848">
    <property type="entry name" value="WD40 REPEAT PROTEIN"/>
    <property type="match status" value="1"/>
</dbReference>
<dbReference type="InterPro" id="IPR036322">
    <property type="entry name" value="WD40_repeat_dom_sf"/>
</dbReference>
<feature type="repeat" description="WD" evidence="3">
    <location>
        <begin position="425"/>
        <end position="456"/>
    </location>
</feature>
<feature type="repeat" description="WD" evidence="3">
    <location>
        <begin position="160"/>
        <end position="201"/>
    </location>
</feature>
<dbReference type="STRING" id="658196.A0A397T237"/>
<feature type="repeat" description="WD" evidence="3">
    <location>
        <begin position="250"/>
        <end position="284"/>
    </location>
</feature>
<keyword evidence="2" id="KW-0677">Repeat</keyword>
<gene>
    <name evidence="5" type="ORF">C1645_823526</name>
</gene>
<dbReference type="SMART" id="SM00320">
    <property type="entry name" value="WD40"/>
    <property type="match status" value="6"/>
</dbReference>
<evidence type="ECO:0000313" key="5">
    <source>
        <dbReference type="EMBL" id="RIA90305.1"/>
    </source>
</evidence>
<evidence type="ECO:0000256" key="3">
    <source>
        <dbReference type="PROSITE-ProRule" id="PRU00221"/>
    </source>
</evidence>
<dbReference type="Pfam" id="PF00400">
    <property type="entry name" value="WD40"/>
    <property type="match status" value="4"/>
</dbReference>
<dbReference type="InterPro" id="IPR015943">
    <property type="entry name" value="WD40/YVTN_repeat-like_dom_sf"/>
</dbReference>
<comment type="caution">
    <text evidence="5">The sequence shown here is derived from an EMBL/GenBank/DDBJ whole genome shotgun (WGS) entry which is preliminary data.</text>
</comment>
<dbReference type="InterPro" id="IPR001680">
    <property type="entry name" value="WD40_rpt"/>
</dbReference>
<dbReference type="PROSITE" id="PS00678">
    <property type="entry name" value="WD_REPEATS_1"/>
    <property type="match status" value="1"/>
</dbReference>
<keyword evidence="4" id="KW-0175">Coiled coil</keyword>
<dbReference type="OrthoDB" id="6262491at2759"/>
<name>A0A397T237_9GLOM</name>
<dbReference type="PROSITE" id="PS50082">
    <property type="entry name" value="WD_REPEATS_2"/>
    <property type="match status" value="4"/>
</dbReference>
<keyword evidence="6" id="KW-1185">Reference proteome</keyword>
<feature type="repeat" description="WD" evidence="3">
    <location>
        <begin position="117"/>
        <end position="158"/>
    </location>
</feature>